<dbReference type="Proteomes" id="UP000198346">
    <property type="component" value="Unassembled WGS sequence"/>
</dbReference>
<keyword evidence="3" id="KW-0804">Transcription</keyword>
<gene>
    <name evidence="5" type="ORF">SAMN06297382_1430</name>
</gene>
<dbReference type="InterPro" id="IPR001845">
    <property type="entry name" value="HTH_ArsR_DNA-bd_dom"/>
</dbReference>
<sequence length="102" mass="11435">MFKMAPLEKMTQNAEAASELLKAIASPSRLLLLCALAEGEKSVSELTETLGMRQATVSQHLARLRQEGLVATRRDAQSVYYRIADRTAHEIIGILYRRFCEP</sequence>
<dbReference type="AlphaFoldDB" id="A0A239PQI8"/>
<evidence type="ECO:0000256" key="1">
    <source>
        <dbReference type="ARBA" id="ARBA00023015"/>
    </source>
</evidence>
<dbReference type="CDD" id="cd00090">
    <property type="entry name" value="HTH_ARSR"/>
    <property type="match status" value="1"/>
</dbReference>
<keyword evidence="2" id="KW-0238">DNA-binding</keyword>
<dbReference type="NCBIfam" id="NF033788">
    <property type="entry name" value="HTH_metalloreg"/>
    <property type="match status" value="1"/>
</dbReference>
<dbReference type="SMART" id="SM00418">
    <property type="entry name" value="HTH_ARSR"/>
    <property type="match status" value="1"/>
</dbReference>
<dbReference type="InterPro" id="IPR011991">
    <property type="entry name" value="ArsR-like_HTH"/>
</dbReference>
<feature type="domain" description="HTH arsR-type" evidence="4">
    <location>
        <begin position="9"/>
        <end position="102"/>
    </location>
</feature>
<protein>
    <submittedName>
        <fullName evidence="5">Transcriptional regulator, ArsR family</fullName>
    </submittedName>
</protein>
<dbReference type="GO" id="GO:0003677">
    <property type="term" value="F:DNA binding"/>
    <property type="evidence" value="ECO:0007669"/>
    <property type="project" value="UniProtKB-KW"/>
</dbReference>
<dbReference type="PANTHER" id="PTHR33154:SF28">
    <property type="entry name" value="HTH-TYPE TRANSCRIPTIONAL REGULATOR YGAV-RELATED"/>
    <property type="match status" value="1"/>
</dbReference>
<proteinExistence type="predicted"/>
<evidence type="ECO:0000256" key="3">
    <source>
        <dbReference type="ARBA" id="ARBA00023163"/>
    </source>
</evidence>
<dbReference type="GO" id="GO:0003700">
    <property type="term" value="F:DNA-binding transcription factor activity"/>
    <property type="evidence" value="ECO:0007669"/>
    <property type="project" value="InterPro"/>
</dbReference>
<keyword evidence="1" id="KW-0805">Transcription regulation</keyword>
<dbReference type="InterPro" id="IPR051081">
    <property type="entry name" value="HTH_MetalResp_TranReg"/>
</dbReference>
<dbReference type="EMBL" id="FZQA01000002">
    <property type="protein sequence ID" value="SNT72390.1"/>
    <property type="molecule type" value="Genomic_DNA"/>
</dbReference>
<name>A0A239PQI8_9PROT</name>
<dbReference type="Pfam" id="PF01022">
    <property type="entry name" value="HTH_5"/>
    <property type="match status" value="1"/>
</dbReference>
<organism evidence="5 6">
    <name type="scientific">Amphiplicatus metriothermophilus</name>
    <dbReference type="NCBI Taxonomy" id="1519374"/>
    <lineage>
        <taxon>Bacteria</taxon>
        <taxon>Pseudomonadati</taxon>
        <taxon>Pseudomonadota</taxon>
        <taxon>Alphaproteobacteria</taxon>
        <taxon>Parvularculales</taxon>
        <taxon>Parvularculaceae</taxon>
        <taxon>Amphiplicatus</taxon>
    </lineage>
</organism>
<evidence type="ECO:0000313" key="5">
    <source>
        <dbReference type="EMBL" id="SNT72390.1"/>
    </source>
</evidence>
<dbReference type="InterPro" id="IPR036388">
    <property type="entry name" value="WH-like_DNA-bd_sf"/>
</dbReference>
<dbReference type="PANTHER" id="PTHR33154">
    <property type="entry name" value="TRANSCRIPTIONAL REGULATOR, ARSR FAMILY"/>
    <property type="match status" value="1"/>
</dbReference>
<dbReference type="SUPFAM" id="SSF46785">
    <property type="entry name" value="Winged helix' DNA-binding domain"/>
    <property type="match status" value="1"/>
</dbReference>
<reference evidence="5 6" key="1">
    <citation type="submission" date="2017-07" db="EMBL/GenBank/DDBJ databases">
        <authorList>
            <person name="Sun Z.S."/>
            <person name="Albrecht U."/>
            <person name="Echele G."/>
            <person name="Lee C.C."/>
        </authorList>
    </citation>
    <scope>NUCLEOTIDE SEQUENCE [LARGE SCALE GENOMIC DNA]</scope>
    <source>
        <strain evidence="5 6">CGMCC 1.12710</strain>
    </source>
</reference>
<dbReference type="PRINTS" id="PR00778">
    <property type="entry name" value="HTHARSR"/>
</dbReference>
<accession>A0A239PQI8</accession>
<dbReference type="Gene3D" id="1.10.10.10">
    <property type="entry name" value="Winged helix-like DNA-binding domain superfamily/Winged helix DNA-binding domain"/>
    <property type="match status" value="1"/>
</dbReference>
<evidence type="ECO:0000259" key="4">
    <source>
        <dbReference type="PROSITE" id="PS50987"/>
    </source>
</evidence>
<dbReference type="InterPro" id="IPR036390">
    <property type="entry name" value="WH_DNA-bd_sf"/>
</dbReference>
<keyword evidence="6" id="KW-1185">Reference proteome</keyword>
<evidence type="ECO:0000313" key="6">
    <source>
        <dbReference type="Proteomes" id="UP000198346"/>
    </source>
</evidence>
<evidence type="ECO:0000256" key="2">
    <source>
        <dbReference type="ARBA" id="ARBA00023125"/>
    </source>
</evidence>
<dbReference type="PROSITE" id="PS50987">
    <property type="entry name" value="HTH_ARSR_2"/>
    <property type="match status" value="1"/>
</dbReference>